<evidence type="ECO:0000313" key="2">
    <source>
        <dbReference type="EMBL" id="RLL29914.1"/>
    </source>
</evidence>
<dbReference type="RefSeq" id="WP_068976124.1">
    <property type="nucleotide sequence ID" value="NZ_RCHD01000061.1"/>
</dbReference>
<evidence type="ECO:0000256" key="1">
    <source>
        <dbReference type="SAM" id="Phobius"/>
    </source>
</evidence>
<keyword evidence="1" id="KW-0812">Transmembrane</keyword>
<comment type="caution">
    <text evidence="2">The sequence shown here is derived from an EMBL/GenBank/DDBJ whole genome shotgun (WGS) entry which is preliminary data.</text>
</comment>
<sequence length="155" mass="17575">MIADIFKTYFLPLLPSLLTILGWYIVYKRDNTSKANTIHNKRIEAAQKTIDEIAASAKTYYSYSGSDEEAKKLEPILTTSLQKLGVYISLVSDQLKDDGQKLDLEINFIEFRKIISGGNFGTLSRQKIGADNQLYNDINMISNDLFLSLEKNLKI</sequence>
<evidence type="ECO:0008006" key="4">
    <source>
        <dbReference type="Google" id="ProtNLM"/>
    </source>
</evidence>
<organism evidence="2 3">
    <name type="scientific">Acinetobacter cumulans</name>
    <dbReference type="NCBI Taxonomy" id="2136182"/>
    <lineage>
        <taxon>Bacteria</taxon>
        <taxon>Pseudomonadati</taxon>
        <taxon>Pseudomonadota</taxon>
        <taxon>Gammaproteobacteria</taxon>
        <taxon>Moraxellales</taxon>
        <taxon>Moraxellaceae</taxon>
        <taxon>Acinetobacter</taxon>
    </lineage>
</organism>
<keyword evidence="1" id="KW-0472">Membrane</keyword>
<dbReference type="AlphaFoldDB" id="A0A498CWJ3"/>
<name>A0A498CWJ3_9GAMM</name>
<protein>
    <recommendedName>
        <fullName evidence="4">DUF4760 domain-containing protein</fullName>
    </recommendedName>
</protein>
<gene>
    <name evidence="2" type="ORF">D9K80_16435</name>
</gene>
<evidence type="ECO:0000313" key="3">
    <source>
        <dbReference type="Proteomes" id="UP000267166"/>
    </source>
</evidence>
<dbReference type="Proteomes" id="UP000267166">
    <property type="component" value="Unassembled WGS sequence"/>
</dbReference>
<feature type="transmembrane region" description="Helical" evidence="1">
    <location>
        <begin position="6"/>
        <end position="26"/>
    </location>
</feature>
<dbReference type="EMBL" id="RCHD01000061">
    <property type="protein sequence ID" value="RLL29914.1"/>
    <property type="molecule type" value="Genomic_DNA"/>
</dbReference>
<accession>A0A498CWJ3</accession>
<reference evidence="2 3" key="1">
    <citation type="submission" date="2018-09" db="EMBL/GenBank/DDBJ databases">
        <title>The draft genome of Acinetobacter sp. strains.</title>
        <authorList>
            <person name="Qin J."/>
            <person name="Feng Y."/>
            <person name="Zong Z."/>
        </authorList>
    </citation>
    <scope>NUCLEOTIDE SEQUENCE [LARGE SCALE GENOMIC DNA]</scope>
    <source>
        <strain evidence="2 3">WCHAc060003</strain>
    </source>
</reference>
<proteinExistence type="predicted"/>
<keyword evidence="1" id="KW-1133">Transmembrane helix</keyword>